<evidence type="ECO:0000313" key="12">
    <source>
        <dbReference type="Proteomes" id="UP000007014"/>
    </source>
</evidence>
<dbReference type="EC" id="3.1.2.6" evidence="5"/>
<dbReference type="GeneID" id="16997848"/>
<dbReference type="HOGENOM" id="CLU_030571_4_1_1"/>
<dbReference type="Pfam" id="PF16123">
    <property type="entry name" value="HAGH_C"/>
    <property type="match status" value="1"/>
</dbReference>
<keyword evidence="8" id="KW-0862">Zinc</keyword>
<evidence type="ECO:0000256" key="1">
    <source>
        <dbReference type="ARBA" id="ARBA00001623"/>
    </source>
</evidence>
<dbReference type="CDD" id="cd07723">
    <property type="entry name" value="hydroxyacylglutathione_hydrolase_MBL-fold"/>
    <property type="match status" value="1"/>
</dbReference>
<gene>
    <name evidence="11" type="ORF">CYME_CMT117C</name>
</gene>
<dbReference type="Pfam" id="PF00753">
    <property type="entry name" value="Lactamase_B"/>
    <property type="match status" value="1"/>
</dbReference>
<evidence type="ECO:0000256" key="5">
    <source>
        <dbReference type="ARBA" id="ARBA00011917"/>
    </source>
</evidence>
<comment type="pathway">
    <text evidence="3">Secondary metabolite metabolism; methylglyoxal degradation; (R)-lactate from methylglyoxal: step 2/2.</text>
</comment>
<dbReference type="NCBIfam" id="TIGR03413">
    <property type="entry name" value="GSH_gloB"/>
    <property type="match status" value="1"/>
</dbReference>
<evidence type="ECO:0000313" key="11">
    <source>
        <dbReference type="EMBL" id="BAM83129.1"/>
    </source>
</evidence>
<evidence type="ECO:0000256" key="7">
    <source>
        <dbReference type="ARBA" id="ARBA00022801"/>
    </source>
</evidence>
<dbReference type="OMA" id="NYIWLLQ"/>
<proteinExistence type="inferred from homology"/>
<name>M1VCC1_CYAM1</name>
<evidence type="ECO:0000256" key="4">
    <source>
        <dbReference type="ARBA" id="ARBA00006759"/>
    </source>
</evidence>
<dbReference type="STRING" id="280699.M1VCC1"/>
<dbReference type="PANTHER" id="PTHR11935">
    <property type="entry name" value="BETA LACTAMASE DOMAIN"/>
    <property type="match status" value="1"/>
</dbReference>
<dbReference type="Proteomes" id="UP000007014">
    <property type="component" value="Chromosome 20"/>
</dbReference>
<organism evidence="11 12">
    <name type="scientific">Cyanidioschyzon merolae (strain NIES-3377 / 10D)</name>
    <name type="common">Unicellular red alga</name>
    <dbReference type="NCBI Taxonomy" id="280699"/>
    <lineage>
        <taxon>Eukaryota</taxon>
        <taxon>Rhodophyta</taxon>
        <taxon>Bangiophyceae</taxon>
        <taxon>Cyanidiales</taxon>
        <taxon>Cyanidiaceae</taxon>
        <taxon>Cyanidioschyzon</taxon>
    </lineage>
</organism>
<dbReference type="eggNOG" id="KOG0813">
    <property type="taxonomic scope" value="Eukaryota"/>
</dbReference>
<dbReference type="PANTHER" id="PTHR11935:SF94">
    <property type="entry name" value="TENZING NORGAY, ISOFORM C"/>
    <property type="match status" value="1"/>
</dbReference>
<dbReference type="KEGG" id="cme:CYME_CMT117C"/>
<dbReference type="GO" id="GO:0019243">
    <property type="term" value="P:methylglyoxal catabolic process to D-lactate via S-lactoyl-glutathione"/>
    <property type="evidence" value="ECO:0007669"/>
    <property type="project" value="InterPro"/>
</dbReference>
<dbReference type="SMART" id="SM00849">
    <property type="entry name" value="Lactamase_B"/>
    <property type="match status" value="1"/>
</dbReference>
<dbReference type="InterPro" id="IPR036866">
    <property type="entry name" value="RibonucZ/Hydroxyglut_hydro"/>
</dbReference>
<dbReference type="InterPro" id="IPR035680">
    <property type="entry name" value="Clx_II_MBL"/>
</dbReference>
<dbReference type="Gene3D" id="3.60.15.10">
    <property type="entry name" value="Ribonuclease Z/Hydroxyacylglutathione hydrolase-like"/>
    <property type="match status" value="1"/>
</dbReference>
<reference evidence="11 12" key="1">
    <citation type="journal article" date="2004" name="Nature">
        <title>Genome sequence of the ultrasmall unicellular red alga Cyanidioschyzon merolae 10D.</title>
        <authorList>
            <person name="Matsuzaki M."/>
            <person name="Misumi O."/>
            <person name="Shin-i T."/>
            <person name="Maruyama S."/>
            <person name="Takahara M."/>
            <person name="Miyagishima S."/>
            <person name="Mori T."/>
            <person name="Nishida K."/>
            <person name="Yagisawa F."/>
            <person name="Nishida K."/>
            <person name="Yoshida Y."/>
            <person name="Nishimura Y."/>
            <person name="Nakao S."/>
            <person name="Kobayashi T."/>
            <person name="Momoyama Y."/>
            <person name="Higashiyama T."/>
            <person name="Minoda A."/>
            <person name="Sano M."/>
            <person name="Nomoto H."/>
            <person name="Oishi K."/>
            <person name="Hayashi H."/>
            <person name="Ohta F."/>
            <person name="Nishizaka S."/>
            <person name="Haga S."/>
            <person name="Miura S."/>
            <person name="Morishita T."/>
            <person name="Kabeya Y."/>
            <person name="Terasawa K."/>
            <person name="Suzuki Y."/>
            <person name="Ishii Y."/>
            <person name="Asakawa S."/>
            <person name="Takano H."/>
            <person name="Ohta N."/>
            <person name="Kuroiwa H."/>
            <person name="Tanaka K."/>
            <person name="Shimizu N."/>
            <person name="Sugano S."/>
            <person name="Sato N."/>
            <person name="Nozaki H."/>
            <person name="Ogasawara N."/>
            <person name="Kohara Y."/>
            <person name="Kuroiwa T."/>
        </authorList>
    </citation>
    <scope>NUCLEOTIDE SEQUENCE [LARGE SCALE GENOMIC DNA]</scope>
    <source>
        <strain evidence="11 12">10D</strain>
    </source>
</reference>
<dbReference type="RefSeq" id="XP_005539165.1">
    <property type="nucleotide sequence ID" value="XM_005539108.1"/>
</dbReference>
<dbReference type="OrthoDB" id="515692at2759"/>
<dbReference type="GO" id="GO:0004416">
    <property type="term" value="F:hydroxyacylglutathione hydrolase activity"/>
    <property type="evidence" value="ECO:0007669"/>
    <property type="project" value="UniProtKB-EC"/>
</dbReference>
<dbReference type="InterPro" id="IPR032282">
    <property type="entry name" value="HAGH_C"/>
</dbReference>
<evidence type="ECO:0000256" key="6">
    <source>
        <dbReference type="ARBA" id="ARBA00022723"/>
    </source>
</evidence>
<accession>M1VCC1</accession>
<comment type="similarity">
    <text evidence="4">Belongs to the metallo-beta-lactamase superfamily. Glyoxalase II family.</text>
</comment>
<dbReference type="Gramene" id="CMT117CT">
    <property type="protein sequence ID" value="CMT117CT"/>
    <property type="gene ID" value="CMT117C"/>
</dbReference>
<feature type="domain" description="Metallo-beta-lactamase" evidence="10">
    <location>
        <begin position="109"/>
        <end position="281"/>
    </location>
</feature>
<protein>
    <recommendedName>
        <fullName evidence="5">hydroxyacylglutathione hydrolase</fullName>
        <ecNumber evidence="5">3.1.2.6</ecNumber>
    </recommendedName>
    <alternativeName>
        <fullName evidence="9">Glyoxalase II</fullName>
    </alternativeName>
</protein>
<evidence type="ECO:0000256" key="2">
    <source>
        <dbReference type="ARBA" id="ARBA00001947"/>
    </source>
</evidence>
<dbReference type="EMBL" id="AP006502">
    <property type="protein sequence ID" value="BAM83129.1"/>
    <property type="molecule type" value="Genomic_DNA"/>
</dbReference>
<evidence type="ECO:0000256" key="3">
    <source>
        <dbReference type="ARBA" id="ARBA00004963"/>
    </source>
</evidence>
<dbReference type="AlphaFoldDB" id="M1VCC1"/>
<keyword evidence="12" id="KW-1185">Reference proteome</keyword>
<evidence type="ECO:0000256" key="8">
    <source>
        <dbReference type="ARBA" id="ARBA00022833"/>
    </source>
</evidence>
<dbReference type="SUPFAM" id="SSF56281">
    <property type="entry name" value="Metallo-hydrolase/oxidoreductase"/>
    <property type="match status" value="1"/>
</dbReference>
<dbReference type="InterPro" id="IPR017782">
    <property type="entry name" value="Hydroxyacylglutathione_Hdrlase"/>
</dbReference>
<dbReference type="InterPro" id="IPR001279">
    <property type="entry name" value="Metallo-B-lactamas"/>
</dbReference>
<comment type="catalytic activity">
    <reaction evidence="1">
        <text>an S-(2-hydroxyacyl)glutathione + H2O = a 2-hydroxy carboxylate + glutathione + H(+)</text>
        <dbReference type="Rhea" id="RHEA:21864"/>
        <dbReference type="ChEBI" id="CHEBI:15377"/>
        <dbReference type="ChEBI" id="CHEBI:15378"/>
        <dbReference type="ChEBI" id="CHEBI:57925"/>
        <dbReference type="ChEBI" id="CHEBI:58896"/>
        <dbReference type="ChEBI" id="CHEBI:71261"/>
        <dbReference type="EC" id="3.1.2.6"/>
    </reaction>
</comment>
<dbReference type="HAMAP" id="MF_01374">
    <property type="entry name" value="Glyoxalase_2"/>
    <property type="match status" value="1"/>
</dbReference>
<evidence type="ECO:0000259" key="10">
    <source>
        <dbReference type="SMART" id="SM00849"/>
    </source>
</evidence>
<comment type="cofactor">
    <cofactor evidence="2">
        <name>Zn(2+)</name>
        <dbReference type="ChEBI" id="CHEBI:29105"/>
    </cofactor>
</comment>
<keyword evidence="6" id="KW-0479">Metal-binding</keyword>
<dbReference type="GO" id="GO:0046872">
    <property type="term" value="F:metal ion binding"/>
    <property type="evidence" value="ECO:0007669"/>
    <property type="project" value="UniProtKB-KW"/>
</dbReference>
<sequence length="353" mass="39688">MRFLCLSWIPATRHEHRFVTLSSQCNRVLRSRYHHSALVCCEQRPVALARPGRHVFPECGGKPSEAVLRPTRRASSLPISMLNTWKVADTSVRIPGTCLRVEAFPLFQDNYSYVLLDESQHGPSRVIVAVDPADPDTFLEQLHARLAVRQPTHVLTTHKHWDHAGGNSELARRFPGLVIYGSATDEIPACTVPVHDGDEFRIAQSRLQVKVLATPCHTRGHVCYYVRDTEAPRDAPGLVFTGDTLFIGGCGRFFEGTGAHMLQAMQKLKALPPETYVFCGHEYTVANLAFALTVEPNNESIRNKLKEAERLRAENKATIPSTVGGEQQWNVFLRAADAQWMTELRERKNRFRG</sequence>
<evidence type="ECO:0000256" key="9">
    <source>
        <dbReference type="ARBA" id="ARBA00031044"/>
    </source>
</evidence>
<reference evidence="11 12" key="2">
    <citation type="journal article" date="2007" name="BMC Biol.">
        <title>A 100%-complete sequence reveals unusually simple genomic features in the hot-spring red alga Cyanidioschyzon merolae.</title>
        <authorList>
            <person name="Nozaki H."/>
            <person name="Takano H."/>
            <person name="Misumi O."/>
            <person name="Terasawa K."/>
            <person name="Matsuzaki M."/>
            <person name="Maruyama S."/>
            <person name="Nishida K."/>
            <person name="Yagisawa F."/>
            <person name="Yoshida Y."/>
            <person name="Fujiwara T."/>
            <person name="Takio S."/>
            <person name="Tamura K."/>
            <person name="Chung S.J."/>
            <person name="Nakamura S."/>
            <person name="Kuroiwa H."/>
            <person name="Tanaka K."/>
            <person name="Sato N."/>
            <person name="Kuroiwa T."/>
        </authorList>
    </citation>
    <scope>NUCLEOTIDE SEQUENCE [LARGE SCALE GENOMIC DNA]</scope>
    <source>
        <strain evidence="11 12">10D</strain>
    </source>
</reference>
<keyword evidence="7 11" id="KW-0378">Hydrolase</keyword>